<accession>A0A9Q0E1U0</accession>
<dbReference type="EMBL" id="JANIIK010000048">
    <property type="protein sequence ID" value="KAJ3599122.1"/>
    <property type="molecule type" value="Genomic_DNA"/>
</dbReference>
<evidence type="ECO:0000256" key="1">
    <source>
        <dbReference type="SAM" id="MobiDB-lite"/>
    </source>
</evidence>
<keyword evidence="3" id="KW-1185">Reference proteome</keyword>
<evidence type="ECO:0000313" key="3">
    <source>
        <dbReference type="Proteomes" id="UP001148018"/>
    </source>
</evidence>
<feature type="region of interest" description="Disordered" evidence="1">
    <location>
        <begin position="1"/>
        <end position="72"/>
    </location>
</feature>
<comment type="caution">
    <text evidence="2">The sequence shown here is derived from an EMBL/GenBank/DDBJ whole genome shotgun (WGS) entry which is preliminary data.</text>
</comment>
<feature type="compositionally biased region" description="Basic and acidic residues" evidence="1">
    <location>
        <begin position="31"/>
        <end position="43"/>
    </location>
</feature>
<dbReference type="AlphaFoldDB" id="A0A9Q0E1U0"/>
<sequence>MRGRSKARGPWTFPLKPPVNGDGGRGGPRRAPSEEKEGRKETIEVTSRFHLPPVPPHLASRQLGASPHTKGKFSVSGWLKALTLERTIEENINTAGPRNIQPLLPPSY</sequence>
<name>A0A9Q0E1U0_9TELE</name>
<gene>
    <name evidence="2" type="ORF">NHX12_033085</name>
</gene>
<dbReference type="OrthoDB" id="10417893at2759"/>
<protein>
    <submittedName>
        <fullName evidence="2">Uncharacterized protein</fullName>
    </submittedName>
</protein>
<evidence type="ECO:0000313" key="2">
    <source>
        <dbReference type="EMBL" id="KAJ3599122.1"/>
    </source>
</evidence>
<proteinExistence type="predicted"/>
<reference evidence="2" key="1">
    <citation type="submission" date="2022-07" db="EMBL/GenBank/DDBJ databases">
        <title>Chromosome-level genome of Muraenolepis orangiensis.</title>
        <authorList>
            <person name="Kim J."/>
        </authorList>
    </citation>
    <scope>NUCLEOTIDE SEQUENCE</scope>
    <source>
        <strain evidence="2">KU_S4_2022</strain>
        <tissue evidence="2">Muscle</tissue>
    </source>
</reference>
<dbReference type="Proteomes" id="UP001148018">
    <property type="component" value="Unassembled WGS sequence"/>
</dbReference>
<organism evidence="2 3">
    <name type="scientific">Muraenolepis orangiensis</name>
    <name type="common">Patagonian moray cod</name>
    <dbReference type="NCBI Taxonomy" id="630683"/>
    <lineage>
        <taxon>Eukaryota</taxon>
        <taxon>Metazoa</taxon>
        <taxon>Chordata</taxon>
        <taxon>Craniata</taxon>
        <taxon>Vertebrata</taxon>
        <taxon>Euteleostomi</taxon>
        <taxon>Actinopterygii</taxon>
        <taxon>Neopterygii</taxon>
        <taxon>Teleostei</taxon>
        <taxon>Neoteleostei</taxon>
        <taxon>Acanthomorphata</taxon>
        <taxon>Zeiogadaria</taxon>
        <taxon>Gadariae</taxon>
        <taxon>Gadiformes</taxon>
        <taxon>Muraenolepidoidei</taxon>
        <taxon>Muraenolepididae</taxon>
        <taxon>Muraenolepis</taxon>
    </lineage>
</organism>